<evidence type="ECO:0000313" key="3">
    <source>
        <dbReference type="Proteomes" id="UP000027100"/>
    </source>
</evidence>
<evidence type="ECO:0000313" key="2">
    <source>
        <dbReference type="EMBL" id="KDA00627.1"/>
    </source>
</evidence>
<dbReference type="Proteomes" id="UP000027100">
    <property type="component" value="Unassembled WGS sequence"/>
</dbReference>
<name>A0A062VLU0_9PROT</name>
<gene>
    <name evidence="2" type="ORF">HPO_01320</name>
</gene>
<keyword evidence="1" id="KW-0812">Transmembrane</keyword>
<dbReference type="EMBL" id="ARYM01000001">
    <property type="protein sequence ID" value="KDA00627.1"/>
    <property type="molecule type" value="Genomic_DNA"/>
</dbReference>
<protein>
    <recommendedName>
        <fullName evidence="4">Prepilin-type N-terminal cleavage/methylation domain-containing protein</fullName>
    </recommendedName>
</protein>
<keyword evidence="1" id="KW-0472">Membrane</keyword>
<dbReference type="PATRIC" id="fig|1280954.3.peg.270"/>
<keyword evidence="3" id="KW-1185">Reference proteome</keyword>
<proteinExistence type="predicted"/>
<keyword evidence="1" id="KW-1133">Transmembrane helix</keyword>
<sequence length="139" mass="14750">MGSAGFSTLEAVVAIGILGLCILPLMDFQMTISEGAVRLASRNTALEAEMRAEAYLRALPPAALAAGEGAIGTYQLVWQEEASAPVRPALSEEGAAGRFDLLVSVLAYEVRDGARTIAVGRLERPVWQVTRPFLDEGGF</sequence>
<dbReference type="AlphaFoldDB" id="A0A062VLU0"/>
<reference evidence="2 3" key="1">
    <citation type="journal article" date="2014" name="Antonie Van Leeuwenhoek">
        <title>Hyphomonas beringensis sp. nov. and Hyphomonas chukchiensis sp. nov., isolated from surface seawater of the Bering Sea and Chukchi Sea.</title>
        <authorList>
            <person name="Li C."/>
            <person name="Lai Q."/>
            <person name="Li G."/>
            <person name="Dong C."/>
            <person name="Wang J."/>
            <person name="Liao Y."/>
            <person name="Shao Z."/>
        </authorList>
    </citation>
    <scope>NUCLEOTIDE SEQUENCE [LARGE SCALE GENOMIC DNA]</scope>
    <source>
        <strain evidence="2 3">PS728</strain>
    </source>
</reference>
<comment type="caution">
    <text evidence="2">The sequence shown here is derived from an EMBL/GenBank/DDBJ whole genome shotgun (WGS) entry which is preliminary data.</text>
</comment>
<organism evidence="2 3">
    <name type="scientific">Hyphomonas polymorpha PS728</name>
    <dbReference type="NCBI Taxonomy" id="1280954"/>
    <lineage>
        <taxon>Bacteria</taxon>
        <taxon>Pseudomonadati</taxon>
        <taxon>Pseudomonadota</taxon>
        <taxon>Alphaproteobacteria</taxon>
        <taxon>Hyphomonadales</taxon>
        <taxon>Hyphomonadaceae</taxon>
        <taxon>Hyphomonas</taxon>
    </lineage>
</organism>
<accession>A0A062VLU0</accession>
<dbReference type="STRING" id="1280954.HPO_01320"/>
<feature type="transmembrane region" description="Helical" evidence="1">
    <location>
        <begin position="6"/>
        <end position="26"/>
    </location>
</feature>
<evidence type="ECO:0000256" key="1">
    <source>
        <dbReference type="SAM" id="Phobius"/>
    </source>
</evidence>
<dbReference type="RefSeq" id="WP_035593480.1">
    <property type="nucleotide sequence ID" value="NZ_ARYM01000001.1"/>
</dbReference>
<evidence type="ECO:0008006" key="4">
    <source>
        <dbReference type="Google" id="ProtNLM"/>
    </source>
</evidence>